<organism evidence="1 2">
    <name type="scientific">Dovyalis caffra</name>
    <dbReference type="NCBI Taxonomy" id="77055"/>
    <lineage>
        <taxon>Eukaryota</taxon>
        <taxon>Viridiplantae</taxon>
        <taxon>Streptophyta</taxon>
        <taxon>Embryophyta</taxon>
        <taxon>Tracheophyta</taxon>
        <taxon>Spermatophyta</taxon>
        <taxon>Magnoliopsida</taxon>
        <taxon>eudicotyledons</taxon>
        <taxon>Gunneridae</taxon>
        <taxon>Pentapetalae</taxon>
        <taxon>rosids</taxon>
        <taxon>fabids</taxon>
        <taxon>Malpighiales</taxon>
        <taxon>Salicaceae</taxon>
        <taxon>Flacourtieae</taxon>
        <taxon>Dovyalis</taxon>
    </lineage>
</organism>
<sequence length="80" mass="9157">LPCLRLEPSLRAQTWTKSKRTSRGDIFFRCISHARLISSGDFYIYRDATFITTGTLADKLNNKTSLTILLYRLEAEKNTG</sequence>
<protein>
    <submittedName>
        <fullName evidence="1">Uncharacterized protein</fullName>
    </submittedName>
</protein>
<dbReference type="Proteomes" id="UP001314170">
    <property type="component" value="Unassembled WGS sequence"/>
</dbReference>
<dbReference type="AlphaFoldDB" id="A0AAV1RWI7"/>
<evidence type="ECO:0000313" key="1">
    <source>
        <dbReference type="EMBL" id="CAK7339699.1"/>
    </source>
</evidence>
<dbReference type="EMBL" id="CAWUPB010001158">
    <property type="protein sequence ID" value="CAK7339699.1"/>
    <property type="molecule type" value="Genomic_DNA"/>
</dbReference>
<keyword evidence="2" id="KW-1185">Reference proteome</keyword>
<accession>A0AAV1RWI7</accession>
<evidence type="ECO:0000313" key="2">
    <source>
        <dbReference type="Proteomes" id="UP001314170"/>
    </source>
</evidence>
<reference evidence="1 2" key="1">
    <citation type="submission" date="2024-01" db="EMBL/GenBank/DDBJ databases">
        <authorList>
            <person name="Waweru B."/>
        </authorList>
    </citation>
    <scope>NUCLEOTIDE SEQUENCE [LARGE SCALE GENOMIC DNA]</scope>
</reference>
<gene>
    <name evidence="1" type="ORF">DCAF_LOCUS14757</name>
</gene>
<proteinExistence type="predicted"/>
<feature type="non-terminal residue" evidence="1">
    <location>
        <position position="1"/>
    </location>
</feature>
<name>A0AAV1RWI7_9ROSI</name>
<comment type="caution">
    <text evidence="1">The sequence shown here is derived from an EMBL/GenBank/DDBJ whole genome shotgun (WGS) entry which is preliminary data.</text>
</comment>